<accession>A0A5A7Q9Q3</accession>
<dbReference type="OrthoDB" id="1750914at2759"/>
<dbReference type="AlphaFoldDB" id="A0A5A7Q9Q3"/>
<dbReference type="Proteomes" id="UP000325081">
    <property type="component" value="Unassembled WGS sequence"/>
</dbReference>
<sequence length="136" mass="15353">MATTNTLIHVKNGTLNMTVLGESVSISVREATSASSVNFVEECAFIDVMDPLMPDLEDDEGPTVELYEVEESRATIPSPLELKELPRHLKYVFLDDEKKKPVIIFAELNRDEERELLDVLKRNQKAIGRRGQAVPR</sequence>
<evidence type="ECO:0000313" key="2">
    <source>
        <dbReference type="Proteomes" id="UP000325081"/>
    </source>
</evidence>
<evidence type="ECO:0000313" key="1">
    <source>
        <dbReference type="EMBL" id="GER41989.1"/>
    </source>
</evidence>
<dbReference type="EMBL" id="BKCP01006239">
    <property type="protein sequence ID" value="GER41989.1"/>
    <property type="molecule type" value="Genomic_DNA"/>
</dbReference>
<keyword evidence="2" id="KW-1185">Reference proteome</keyword>
<name>A0A5A7Q9Q3_STRAF</name>
<comment type="caution">
    <text evidence="1">The sequence shown here is derived from an EMBL/GenBank/DDBJ whole genome shotgun (WGS) entry which is preliminary data.</text>
</comment>
<proteinExistence type="predicted"/>
<organism evidence="1 2">
    <name type="scientific">Striga asiatica</name>
    <name type="common">Asiatic witchweed</name>
    <name type="synonym">Buchnera asiatica</name>
    <dbReference type="NCBI Taxonomy" id="4170"/>
    <lineage>
        <taxon>Eukaryota</taxon>
        <taxon>Viridiplantae</taxon>
        <taxon>Streptophyta</taxon>
        <taxon>Embryophyta</taxon>
        <taxon>Tracheophyta</taxon>
        <taxon>Spermatophyta</taxon>
        <taxon>Magnoliopsida</taxon>
        <taxon>eudicotyledons</taxon>
        <taxon>Gunneridae</taxon>
        <taxon>Pentapetalae</taxon>
        <taxon>asterids</taxon>
        <taxon>lamiids</taxon>
        <taxon>Lamiales</taxon>
        <taxon>Orobanchaceae</taxon>
        <taxon>Buchnereae</taxon>
        <taxon>Striga</taxon>
    </lineage>
</organism>
<gene>
    <name evidence="1" type="ORF">STAS_18749</name>
</gene>
<reference evidence="2" key="1">
    <citation type="journal article" date="2019" name="Curr. Biol.">
        <title>Genome Sequence of Striga asiatica Provides Insight into the Evolution of Plant Parasitism.</title>
        <authorList>
            <person name="Yoshida S."/>
            <person name="Kim S."/>
            <person name="Wafula E.K."/>
            <person name="Tanskanen J."/>
            <person name="Kim Y.M."/>
            <person name="Honaas L."/>
            <person name="Yang Z."/>
            <person name="Spallek T."/>
            <person name="Conn C.E."/>
            <person name="Ichihashi Y."/>
            <person name="Cheong K."/>
            <person name="Cui S."/>
            <person name="Der J.P."/>
            <person name="Gundlach H."/>
            <person name="Jiao Y."/>
            <person name="Hori C."/>
            <person name="Ishida J.K."/>
            <person name="Kasahara H."/>
            <person name="Kiba T."/>
            <person name="Kim M.S."/>
            <person name="Koo N."/>
            <person name="Laohavisit A."/>
            <person name="Lee Y.H."/>
            <person name="Lumba S."/>
            <person name="McCourt P."/>
            <person name="Mortimer J.C."/>
            <person name="Mutuku J.M."/>
            <person name="Nomura T."/>
            <person name="Sasaki-Sekimoto Y."/>
            <person name="Seto Y."/>
            <person name="Wang Y."/>
            <person name="Wakatake T."/>
            <person name="Sakakibara H."/>
            <person name="Demura T."/>
            <person name="Yamaguchi S."/>
            <person name="Yoneyama K."/>
            <person name="Manabe R.I."/>
            <person name="Nelson D.C."/>
            <person name="Schulman A.H."/>
            <person name="Timko M.P."/>
            <person name="dePamphilis C.W."/>
            <person name="Choi D."/>
            <person name="Shirasu K."/>
        </authorList>
    </citation>
    <scope>NUCLEOTIDE SEQUENCE [LARGE SCALE GENOMIC DNA]</scope>
    <source>
        <strain evidence="2">cv. UVA1</strain>
    </source>
</reference>
<protein>
    <submittedName>
        <fullName evidence="1">F-box and associated interaction domains-containing protein</fullName>
    </submittedName>
</protein>